<dbReference type="PROSITE" id="PS50931">
    <property type="entry name" value="HTH_LYSR"/>
    <property type="match status" value="1"/>
</dbReference>
<dbReference type="InterPro" id="IPR000847">
    <property type="entry name" value="LysR_HTH_N"/>
</dbReference>
<evidence type="ECO:0000313" key="6">
    <source>
        <dbReference type="EMBL" id="ESL01808.1"/>
    </source>
</evidence>
<dbReference type="OrthoDB" id="9785745at2"/>
<accession>V2XYK0</accession>
<dbReference type="PANTHER" id="PTHR30126">
    <property type="entry name" value="HTH-TYPE TRANSCRIPTIONAL REGULATOR"/>
    <property type="match status" value="1"/>
</dbReference>
<dbReference type="PANTHER" id="PTHR30126:SF64">
    <property type="entry name" value="HTH-TYPE TRANSCRIPTIONAL REGULATOR CITR"/>
    <property type="match status" value="1"/>
</dbReference>
<comment type="similarity">
    <text evidence="1">Belongs to the LysR transcriptional regulatory family.</text>
</comment>
<evidence type="ECO:0000313" key="7">
    <source>
        <dbReference type="Proteomes" id="UP000018227"/>
    </source>
</evidence>
<protein>
    <submittedName>
        <fullName evidence="6">LysR substrate binding domain protein</fullName>
    </submittedName>
</protein>
<comment type="caution">
    <text evidence="6">The sequence shown here is derived from an EMBL/GenBank/DDBJ whole genome shotgun (WGS) entry which is preliminary data.</text>
</comment>
<dbReference type="GO" id="GO:0000976">
    <property type="term" value="F:transcription cis-regulatory region binding"/>
    <property type="evidence" value="ECO:0007669"/>
    <property type="project" value="TreeGrafter"/>
</dbReference>
<name>V2XYK0_9FIRM</name>
<dbReference type="Pfam" id="PF00126">
    <property type="entry name" value="HTH_1"/>
    <property type="match status" value="1"/>
</dbReference>
<keyword evidence="7" id="KW-1185">Reference proteome</keyword>
<proteinExistence type="inferred from homology"/>
<dbReference type="SUPFAM" id="SSF46785">
    <property type="entry name" value="Winged helix' DNA-binding domain"/>
    <property type="match status" value="1"/>
</dbReference>
<evidence type="ECO:0000259" key="5">
    <source>
        <dbReference type="PROSITE" id="PS50931"/>
    </source>
</evidence>
<keyword evidence="3" id="KW-0238">DNA-binding</keyword>
<gene>
    <name evidence="6" type="ORF">GCWU0000282_002927</name>
</gene>
<sequence length="306" mass="34454">MTLKQLEAFVRIANNKSFTLAAKELFITQPTVSAYINNLEEELGARLFDRTTKEVQLSEEGDSIYLYAKEMLELADKIQSSFSVEEDENKLRQVVISTSSIPGQFLVPEILSAFKKKFPEVDFKVRETDSEGVVEDITNHMADIGLAGTEISTNKCNFIPFYDDELILVTENSEKYRKIKETATNLDWIKNEDFIMRESGSGTRREAVKLLESHGISQNELKISATFGKTVTVVNSVINGLGIAMMSRLAVTGEIDRGELLEFKLSKDGGYRKLYMVTEKKNKISDGCKDIMGIVAKLYKVNIKEL</sequence>
<dbReference type="InterPro" id="IPR036390">
    <property type="entry name" value="WH_DNA-bd_sf"/>
</dbReference>
<dbReference type="FunFam" id="1.10.10.10:FF:000001">
    <property type="entry name" value="LysR family transcriptional regulator"/>
    <property type="match status" value="1"/>
</dbReference>
<dbReference type="Gene3D" id="3.40.190.10">
    <property type="entry name" value="Periplasmic binding protein-like II"/>
    <property type="match status" value="2"/>
</dbReference>
<organism evidence="6 7">
    <name type="scientific">Catonella morbi ATCC 51271</name>
    <dbReference type="NCBI Taxonomy" id="592026"/>
    <lineage>
        <taxon>Bacteria</taxon>
        <taxon>Bacillati</taxon>
        <taxon>Bacillota</taxon>
        <taxon>Clostridia</taxon>
        <taxon>Lachnospirales</taxon>
        <taxon>Lachnospiraceae</taxon>
        <taxon>Catonella</taxon>
    </lineage>
</organism>
<dbReference type="Gene3D" id="1.10.10.10">
    <property type="entry name" value="Winged helix-like DNA-binding domain superfamily/Winged helix DNA-binding domain"/>
    <property type="match status" value="1"/>
</dbReference>
<dbReference type="InterPro" id="IPR036388">
    <property type="entry name" value="WH-like_DNA-bd_sf"/>
</dbReference>
<dbReference type="Pfam" id="PF03466">
    <property type="entry name" value="LysR_substrate"/>
    <property type="match status" value="1"/>
</dbReference>
<dbReference type="InterPro" id="IPR005119">
    <property type="entry name" value="LysR_subst-bd"/>
</dbReference>
<keyword evidence="2" id="KW-0805">Transcription regulation</keyword>
<dbReference type="AlphaFoldDB" id="V2XYK0"/>
<evidence type="ECO:0000256" key="4">
    <source>
        <dbReference type="ARBA" id="ARBA00023163"/>
    </source>
</evidence>
<keyword evidence="4" id="KW-0804">Transcription</keyword>
<dbReference type="SUPFAM" id="SSF53850">
    <property type="entry name" value="Periplasmic binding protein-like II"/>
    <property type="match status" value="1"/>
</dbReference>
<dbReference type="HOGENOM" id="CLU_039613_6_1_9"/>
<dbReference type="GO" id="GO:0003700">
    <property type="term" value="F:DNA-binding transcription factor activity"/>
    <property type="evidence" value="ECO:0007669"/>
    <property type="project" value="InterPro"/>
</dbReference>
<evidence type="ECO:0000256" key="2">
    <source>
        <dbReference type="ARBA" id="ARBA00023015"/>
    </source>
</evidence>
<evidence type="ECO:0000256" key="1">
    <source>
        <dbReference type="ARBA" id="ARBA00009437"/>
    </source>
</evidence>
<dbReference type="NCBIfam" id="NF040786">
    <property type="entry name" value="LysR_Sec_metab"/>
    <property type="match status" value="1"/>
</dbReference>
<dbReference type="Proteomes" id="UP000018227">
    <property type="component" value="Unassembled WGS sequence"/>
</dbReference>
<dbReference type="RefSeq" id="WP_023355770.1">
    <property type="nucleotide sequence ID" value="NZ_KI535370.1"/>
</dbReference>
<dbReference type="STRING" id="592026.GCWU0000282_002927"/>
<feature type="domain" description="HTH lysR-type" evidence="5">
    <location>
        <begin position="1"/>
        <end position="58"/>
    </location>
</feature>
<dbReference type="EMBL" id="ACIL03000019">
    <property type="protein sequence ID" value="ESL01808.1"/>
    <property type="molecule type" value="Genomic_DNA"/>
</dbReference>
<dbReference type="InterPro" id="IPR047788">
    <property type="entry name" value="LysR-like_Sec_metab"/>
</dbReference>
<reference evidence="6 7" key="1">
    <citation type="submission" date="2013-06" db="EMBL/GenBank/DDBJ databases">
        <authorList>
            <person name="Weinstock G."/>
            <person name="Sodergren E."/>
            <person name="Clifton S."/>
            <person name="Fulton L."/>
            <person name="Fulton B."/>
            <person name="Courtney L."/>
            <person name="Fronick C."/>
            <person name="Harrison M."/>
            <person name="Strong C."/>
            <person name="Farmer C."/>
            <person name="Delahaunty K."/>
            <person name="Markovic C."/>
            <person name="Hall O."/>
            <person name="Minx P."/>
            <person name="Tomlinson C."/>
            <person name="Mitreva M."/>
            <person name="Nelson J."/>
            <person name="Hou S."/>
            <person name="Wollam A."/>
            <person name="Pepin K.H."/>
            <person name="Johnson M."/>
            <person name="Bhonagiri V."/>
            <person name="Nash W.E."/>
            <person name="Warren W."/>
            <person name="Chinwalla A."/>
            <person name="Mardis E.R."/>
            <person name="Wilson R.K."/>
        </authorList>
    </citation>
    <scope>NUCLEOTIDE SEQUENCE [LARGE SCALE GENOMIC DNA]</scope>
    <source>
        <strain evidence="6 7">ATCC 51271</strain>
    </source>
</reference>
<dbReference type="eggNOG" id="COG0583">
    <property type="taxonomic scope" value="Bacteria"/>
</dbReference>
<dbReference type="PRINTS" id="PR00039">
    <property type="entry name" value="HTHLYSR"/>
</dbReference>
<evidence type="ECO:0000256" key="3">
    <source>
        <dbReference type="ARBA" id="ARBA00023125"/>
    </source>
</evidence>